<dbReference type="EMBL" id="VORV01000009">
    <property type="protein sequence ID" value="TXD76896.1"/>
    <property type="molecule type" value="Genomic_DNA"/>
</dbReference>
<dbReference type="RefSeq" id="WP_086502137.1">
    <property type="nucleotide sequence ID" value="NZ_MSSV01000014.1"/>
</dbReference>
<accession>A0A2W7R874</accession>
<comment type="caution">
    <text evidence="2">The sequence shown here is derived from an EMBL/GenBank/DDBJ whole genome shotgun (WGS) entry which is preliminary data.</text>
</comment>
<reference evidence="3 5" key="2">
    <citation type="submission" date="2019-08" db="EMBL/GenBank/DDBJ databases">
        <title>Genome of Algoriphagus ratkowskyi IC026.</title>
        <authorList>
            <person name="Bowman J.P."/>
        </authorList>
    </citation>
    <scope>NUCLEOTIDE SEQUENCE [LARGE SCALE GENOMIC DNA]</scope>
    <source>
        <strain evidence="3 5">IC026</strain>
    </source>
</reference>
<keyword evidence="5" id="KW-1185">Reference proteome</keyword>
<dbReference type="Proteomes" id="UP000321927">
    <property type="component" value="Unassembled WGS sequence"/>
</dbReference>
<evidence type="ECO:0000256" key="1">
    <source>
        <dbReference type="SAM" id="MobiDB-lite"/>
    </source>
</evidence>
<proteinExistence type="predicted"/>
<dbReference type="EMBL" id="QKZU01000010">
    <property type="protein sequence ID" value="PZX54580.1"/>
    <property type="molecule type" value="Genomic_DNA"/>
</dbReference>
<evidence type="ECO:0000313" key="2">
    <source>
        <dbReference type="EMBL" id="PZX54580.1"/>
    </source>
</evidence>
<organism evidence="2 4">
    <name type="scientific">Algoriphagus ratkowskyi</name>
    <dbReference type="NCBI Taxonomy" id="57028"/>
    <lineage>
        <taxon>Bacteria</taxon>
        <taxon>Pseudomonadati</taxon>
        <taxon>Bacteroidota</taxon>
        <taxon>Cytophagia</taxon>
        <taxon>Cytophagales</taxon>
        <taxon>Cyclobacteriaceae</taxon>
        <taxon>Algoriphagus</taxon>
    </lineage>
</organism>
<evidence type="ECO:0000313" key="4">
    <source>
        <dbReference type="Proteomes" id="UP000249115"/>
    </source>
</evidence>
<dbReference type="OrthoDB" id="838788at2"/>
<dbReference type="Proteomes" id="UP000249115">
    <property type="component" value="Unassembled WGS sequence"/>
</dbReference>
<protein>
    <submittedName>
        <fullName evidence="3">Molecular chaperone DnaK</fullName>
    </submittedName>
</protein>
<sequence>MRISREALEAMRKKYDAEVRSGRTATNQNGNVIDQTKWIFFDRTTIEKLLEKSDPTTGGIKFYFGEYTTELAKEYFPDNPEAYDGLITLVMSAANLEGDQVEDLDFMERSGDPGAGDFENHGKQCPPTCDPDPTVN</sequence>
<feature type="region of interest" description="Disordered" evidence="1">
    <location>
        <begin position="108"/>
        <end position="136"/>
    </location>
</feature>
<evidence type="ECO:0000313" key="3">
    <source>
        <dbReference type="EMBL" id="TXD76896.1"/>
    </source>
</evidence>
<reference evidence="2 4" key="1">
    <citation type="submission" date="2018-06" db="EMBL/GenBank/DDBJ databases">
        <title>Genomic Encyclopedia of Archaeal and Bacterial Type Strains, Phase II (KMG-II): from individual species to whole genera.</title>
        <authorList>
            <person name="Goeker M."/>
        </authorList>
    </citation>
    <scope>NUCLEOTIDE SEQUENCE [LARGE SCALE GENOMIC DNA]</scope>
    <source>
        <strain evidence="2 4">DSM 22686</strain>
    </source>
</reference>
<dbReference type="AlphaFoldDB" id="A0A2W7R874"/>
<name>A0A2W7R874_9BACT</name>
<evidence type="ECO:0000313" key="5">
    <source>
        <dbReference type="Proteomes" id="UP000321927"/>
    </source>
</evidence>
<gene>
    <name evidence="3" type="ORF">ESW18_13890</name>
    <name evidence="2" type="ORF">LV84_02733</name>
</gene>